<feature type="coiled-coil region" evidence="1">
    <location>
        <begin position="196"/>
        <end position="262"/>
    </location>
</feature>
<feature type="compositionally biased region" description="Low complexity" evidence="2">
    <location>
        <begin position="36"/>
        <end position="47"/>
    </location>
</feature>
<feature type="region of interest" description="Disordered" evidence="2">
    <location>
        <begin position="1"/>
        <end position="68"/>
    </location>
</feature>
<gene>
    <name evidence="3" type="ORF">SAMN05421773_10525</name>
</gene>
<organism evidence="3 4">
    <name type="scientific">Streptomyces aidingensis</name>
    <dbReference type="NCBI Taxonomy" id="910347"/>
    <lineage>
        <taxon>Bacteria</taxon>
        <taxon>Bacillati</taxon>
        <taxon>Actinomycetota</taxon>
        <taxon>Actinomycetes</taxon>
        <taxon>Kitasatosporales</taxon>
        <taxon>Streptomycetaceae</taxon>
        <taxon>Streptomyces</taxon>
    </lineage>
</organism>
<accession>A0A1I1L305</accession>
<keyword evidence="4" id="KW-1185">Reference proteome</keyword>
<dbReference type="EMBL" id="FOLM01000005">
    <property type="protein sequence ID" value="SFC67467.1"/>
    <property type="molecule type" value="Genomic_DNA"/>
</dbReference>
<sequence length="513" mass="55774">MGNRLTARVSRASRRPVPEHGLGRHRVGKREYVRQTAHSARAARSTTVPEQEPRPPRRSRGRAGAPGADVLAGLAGPATAALLPLPLLAAALAALPGSFTGGGTRRWGRGRVEDLRSLAQGAKHAAAEAFYQLDTAQREVRISIETIGAADGSPQGARAAAEFSALGERIDQVSHRYISTVDAHDLDSPQLDAATATRAQQELSRIREEMERTRADLERFAAGLAPLLQRAEQQLARLAPAVEQAKRTLLAATEALDAARAAGFAAEESAAALAALGPELRLLNEGAARHGVQATLGRAEQLHRQAEAIRAEAAELPRRAGGIDRRLASLRTRAEAISTRAGQVEPVLSELRRRFSAACWQDLQRVPEQAAESVRRAEDSLREAQRARETQRWADAQARIAAVQELLARTDELVDTAGDRLRRLNEVSFDPQQEIERTRFAVRDAQRLAMAGRSMPDPRHARPLDDAVERLDAAVAALEEGGRNPDYWRFLCETRAVRDIAAAVVDDIRGTPR</sequence>
<dbReference type="Proteomes" id="UP000199207">
    <property type="component" value="Unassembled WGS sequence"/>
</dbReference>
<proteinExistence type="predicted"/>
<protein>
    <submittedName>
        <fullName evidence="3">Uncharacterized protein</fullName>
    </submittedName>
</protein>
<name>A0A1I1L305_9ACTN</name>
<evidence type="ECO:0000256" key="1">
    <source>
        <dbReference type="SAM" id="Coils"/>
    </source>
</evidence>
<dbReference type="AlphaFoldDB" id="A0A1I1L305"/>
<dbReference type="STRING" id="910347.SAMN05421773_10525"/>
<keyword evidence="1" id="KW-0175">Coiled coil</keyword>
<reference evidence="3 4" key="1">
    <citation type="submission" date="2016-10" db="EMBL/GenBank/DDBJ databases">
        <authorList>
            <person name="de Groot N.N."/>
        </authorList>
    </citation>
    <scope>NUCLEOTIDE SEQUENCE [LARGE SCALE GENOMIC DNA]</scope>
    <source>
        <strain evidence="3 4">CGMCC 4.5739</strain>
    </source>
</reference>
<evidence type="ECO:0000313" key="4">
    <source>
        <dbReference type="Proteomes" id="UP000199207"/>
    </source>
</evidence>
<evidence type="ECO:0000313" key="3">
    <source>
        <dbReference type="EMBL" id="SFC67467.1"/>
    </source>
</evidence>
<evidence type="ECO:0000256" key="2">
    <source>
        <dbReference type="SAM" id="MobiDB-lite"/>
    </source>
</evidence>